<evidence type="ECO:0000256" key="2">
    <source>
        <dbReference type="ARBA" id="ARBA00007267"/>
    </source>
</evidence>
<dbReference type="InterPro" id="IPR033467">
    <property type="entry name" value="Tesmin/TSO1-like_CXC"/>
</dbReference>
<feature type="region of interest" description="Disordered" evidence="5">
    <location>
        <begin position="68"/>
        <end position="155"/>
    </location>
</feature>
<evidence type="ECO:0000256" key="3">
    <source>
        <dbReference type="ARBA" id="ARBA00022473"/>
    </source>
</evidence>
<name>A0AAU9RK78_THLAR</name>
<organism evidence="7 8">
    <name type="scientific">Thlaspi arvense</name>
    <name type="common">Field penny-cress</name>
    <dbReference type="NCBI Taxonomy" id="13288"/>
    <lineage>
        <taxon>Eukaryota</taxon>
        <taxon>Viridiplantae</taxon>
        <taxon>Streptophyta</taxon>
        <taxon>Embryophyta</taxon>
        <taxon>Tracheophyta</taxon>
        <taxon>Spermatophyta</taxon>
        <taxon>Magnoliopsida</taxon>
        <taxon>eudicotyledons</taxon>
        <taxon>Gunneridae</taxon>
        <taxon>Pentapetalae</taxon>
        <taxon>rosids</taxon>
        <taxon>malvids</taxon>
        <taxon>Brassicales</taxon>
        <taxon>Brassicaceae</taxon>
        <taxon>Thlaspideae</taxon>
        <taxon>Thlaspi</taxon>
    </lineage>
</organism>
<dbReference type="InterPro" id="IPR005172">
    <property type="entry name" value="CRC"/>
</dbReference>
<dbReference type="PANTHER" id="PTHR12446:SF46">
    <property type="entry name" value="PROTEIN TESMIN_TSO1-LIKE CXC 7"/>
    <property type="match status" value="1"/>
</dbReference>
<feature type="compositionally biased region" description="Basic and acidic residues" evidence="5">
    <location>
        <begin position="410"/>
        <end position="422"/>
    </location>
</feature>
<keyword evidence="8" id="KW-1185">Reference proteome</keyword>
<keyword evidence="3" id="KW-0217">Developmental protein</keyword>
<feature type="compositionally biased region" description="Basic and acidic residues" evidence="5">
    <location>
        <begin position="528"/>
        <end position="551"/>
    </location>
</feature>
<evidence type="ECO:0000313" key="8">
    <source>
        <dbReference type="Proteomes" id="UP000836841"/>
    </source>
</evidence>
<feature type="compositionally biased region" description="Low complexity" evidence="5">
    <location>
        <begin position="117"/>
        <end position="130"/>
    </location>
</feature>
<evidence type="ECO:0000256" key="4">
    <source>
        <dbReference type="ARBA" id="ARBA00023242"/>
    </source>
</evidence>
<comment type="similarity">
    <text evidence="2">Belongs to the lin-54 family.</text>
</comment>
<reference evidence="7 8" key="1">
    <citation type="submission" date="2022-03" db="EMBL/GenBank/DDBJ databases">
        <authorList>
            <person name="Nunn A."/>
            <person name="Chopra R."/>
            <person name="Nunn A."/>
            <person name="Contreras Garrido A."/>
        </authorList>
    </citation>
    <scope>NUCLEOTIDE SEQUENCE [LARGE SCALE GENOMIC DNA]</scope>
</reference>
<dbReference type="Pfam" id="PF03638">
    <property type="entry name" value="TCR"/>
    <property type="match status" value="2"/>
</dbReference>
<feature type="region of interest" description="Disordered" evidence="5">
    <location>
        <begin position="514"/>
        <end position="551"/>
    </location>
</feature>
<accession>A0AAU9RK78</accession>
<feature type="non-terminal residue" evidence="7">
    <location>
        <position position="551"/>
    </location>
</feature>
<proteinExistence type="inferred from homology"/>
<feature type="compositionally biased region" description="Basic and acidic residues" evidence="5">
    <location>
        <begin position="87"/>
        <end position="98"/>
    </location>
</feature>
<feature type="region of interest" description="Disordered" evidence="5">
    <location>
        <begin position="471"/>
        <end position="490"/>
    </location>
</feature>
<feature type="domain" description="CRC" evidence="6">
    <location>
        <begin position="159"/>
        <end position="278"/>
    </location>
</feature>
<dbReference type="EMBL" id="OU466858">
    <property type="protein sequence ID" value="CAH2044438.1"/>
    <property type="molecule type" value="Genomic_DNA"/>
</dbReference>
<evidence type="ECO:0000256" key="5">
    <source>
        <dbReference type="SAM" id="MobiDB-lite"/>
    </source>
</evidence>
<feature type="compositionally biased region" description="Basic and acidic residues" evidence="5">
    <location>
        <begin position="68"/>
        <end position="79"/>
    </location>
</feature>
<evidence type="ECO:0000256" key="1">
    <source>
        <dbReference type="ARBA" id="ARBA00004123"/>
    </source>
</evidence>
<feature type="non-terminal residue" evidence="7">
    <location>
        <position position="1"/>
    </location>
</feature>
<comment type="subcellular location">
    <subcellularLocation>
        <location evidence="1">Nucleus</location>
    </subcellularLocation>
</comment>
<dbReference type="Proteomes" id="UP000836841">
    <property type="component" value="Chromosome 2"/>
</dbReference>
<keyword evidence="4" id="KW-0539">Nucleus</keyword>
<protein>
    <recommendedName>
        <fullName evidence="6">CRC domain-containing protein</fullName>
    </recommendedName>
</protein>
<dbReference type="InterPro" id="IPR028307">
    <property type="entry name" value="Lin-54_fam"/>
</dbReference>
<dbReference type="SMART" id="SM01114">
    <property type="entry name" value="CXC"/>
    <property type="match status" value="2"/>
</dbReference>
<dbReference type="GO" id="GO:0006355">
    <property type="term" value="P:regulation of DNA-templated transcription"/>
    <property type="evidence" value="ECO:0007669"/>
    <property type="project" value="TreeGrafter"/>
</dbReference>
<dbReference type="PROSITE" id="PS51634">
    <property type="entry name" value="CRC"/>
    <property type="match status" value="1"/>
</dbReference>
<gene>
    <name evidence="7" type="ORF">TAV2_LOCUS6555</name>
</gene>
<dbReference type="PANTHER" id="PTHR12446">
    <property type="entry name" value="TESMIN/TSO1-RELATED"/>
    <property type="match status" value="1"/>
</dbReference>
<evidence type="ECO:0000313" key="7">
    <source>
        <dbReference type="EMBL" id="CAH2044438.1"/>
    </source>
</evidence>
<feature type="region of interest" description="Disordered" evidence="5">
    <location>
        <begin position="410"/>
        <end position="434"/>
    </location>
</feature>
<feature type="compositionally biased region" description="Polar residues" evidence="5">
    <location>
        <begin position="514"/>
        <end position="526"/>
    </location>
</feature>
<dbReference type="GO" id="GO:0005634">
    <property type="term" value="C:nucleus"/>
    <property type="evidence" value="ECO:0007669"/>
    <property type="project" value="UniProtKB-SubCell"/>
</dbReference>
<evidence type="ECO:0000259" key="6">
    <source>
        <dbReference type="PROSITE" id="PS51634"/>
    </source>
</evidence>
<feature type="compositionally biased region" description="Basic and acidic residues" evidence="5">
    <location>
        <begin position="471"/>
        <end position="482"/>
    </location>
</feature>
<feature type="compositionally biased region" description="Polar residues" evidence="5">
    <location>
        <begin position="131"/>
        <end position="143"/>
    </location>
</feature>
<dbReference type="AlphaFoldDB" id="A0AAU9RK78"/>
<sequence length="551" mass="61139">PKRRRRNKGEALQLKRSEISIPLPFEFSFLSFFSSAMEKSDQDLGSNRNLLPRQLDFSVPAAAVETKMDSLHESGKEQSHSVLDSQSSREDQREEDLPRQPQSPPSGAEEQQRLGVSSLIPPSSSPVRSSQIDSTEVSTQDATPPQKPPLHRFGHQLQKNPLAKCRVRYCECFASGSYCNGCNCLNCHNNLEKETSRQEAITGILERNPDAFKPKIAGSPHGMRDLQEDVRQILIMGKHSKGCHCKKSGCLKKYCECYQAGVLCSENCRCQDCKNFDGSEERNALLRGPQVSETYIQQTTNAAVSRAINMSGYLNAPESRKRKIKEASHSVAARGSSVVPHNQTVSHVIRNGDTSLFSVPNNKAVSGSTTCTYRSSLSNTIQPRHVKELCSLLVSKSVDVANKLSGAKCETEKGKKYEKDPSLDPAQGDGNEINDSPDCVLDAVRMDEKPISPATRALMCDDEHVIIAEKETSARVKTSQEKEDADTSSEVYLEQERQILSSFRDYLIQFSNRVSINGTNTKTNTKPSRREPEAEERSHRDSSLGKENEIG</sequence>